<dbReference type="AlphaFoldDB" id="A0AAV6L6A6"/>
<accession>A0AAV6L6A6</accession>
<dbReference type="EMBL" id="JACTNZ010000002">
    <property type="protein sequence ID" value="KAG5560590.1"/>
    <property type="molecule type" value="Genomic_DNA"/>
</dbReference>
<organism evidence="1 2">
    <name type="scientific">Rhododendron griersonianum</name>
    <dbReference type="NCBI Taxonomy" id="479676"/>
    <lineage>
        <taxon>Eukaryota</taxon>
        <taxon>Viridiplantae</taxon>
        <taxon>Streptophyta</taxon>
        <taxon>Embryophyta</taxon>
        <taxon>Tracheophyta</taxon>
        <taxon>Spermatophyta</taxon>
        <taxon>Magnoliopsida</taxon>
        <taxon>eudicotyledons</taxon>
        <taxon>Gunneridae</taxon>
        <taxon>Pentapetalae</taxon>
        <taxon>asterids</taxon>
        <taxon>Ericales</taxon>
        <taxon>Ericaceae</taxon>
        <taxon>Ericoideae</taxon>
        <taxon>Rhodoreae</taxon>
        <taxon>Rhododendron</taxon>
    </lineage>
</organism>
<evidence type="ECO:0000313" key="1">
    <source>
        <dbReference type="EMBL" id="KAG5560590.1"/>
    </source>
</evidence>
<reference evidence="1" key="1">
    <citation type="submission" date="2020-08" db="EMBL/GenBank/DDBJ databases">
        <title>Plant Genome Project.</title>
        <authorList>
            <person name="Zhang R.-G."/>
        </authorList>
    </citation>
    <scope>NUCLEOTIDE SEQUENCE</scope>
    <source>
        <strain evidence="1">WSP0</strain>
        <tissue evidence="1">Leaf</tissue>
    </source>
</reference>
<protein>
    <submittedName>
        <fullName evidence="1">Uncharacterized protein</fullName>
    </submittedName>
</protein>
<dbReference type="Proteomes" id="UP000823749">
    <property type="component" value="Chromosome 2"/>
</dbReference>
<evidence type="ECO:0000313" key="2">
    <source>
        <dbReference type="Proteomes" id="UP000823749"/>
    </source>
</evidence>
<gene>
    <name evidence="1" type="ORF">RHGRI_003797</name>
</gene>
<name>A0AAV6L6A6_9ERIC</name>
<keyword evidence="2" id="KW-1185">Reference proteome</keyword>
<comment type="caution">
    <text evidence="1">The sequence shown here is derived from an EMBL/GenBank/DDBJ whole genome shotgun (WGS) entry which is preliminary data.</text>
</comment>
<proteinExistence type="predicted"/>
<sequence>MERPVRSILYSTNVVERVPWFMFDSTWYGSNKWTTKIPIDVTFLAFQTNGEAKKMGKLLAVLDHPSIPRFLEYKYRSGVYQVVVERLTSLGIQEWWDQGVGETCFEDEFKKDIVDLMRLVELAVDEHSEGFMIKHKHPKLPPPLASFYKQDVLVCAQVVEAC</sequence>